<evidence type="ECO:0000256" key="9">
    <source>
        <dbReference type="ARBA" id="ARBA00038478"/>
    </source>
</evidence>
<dbReference type="InterPro" id="IPR000023">
    <property type="entry name" value="Phosphofructokinase_dom"/>
</dbReference>
<dbReference type="RefSeq" id="WP_380966141.1">
    <property type="nucleotide sequence ID" value="NZ_JBHTCO010000014.1"/>
</dbReference>
<evidence type="ECO:0000256" key="8">
    <source>
        <dbReference type="ARBA" id="ARBA00023152"/>
    </source>
</evidence>
<accession>A0ABW2PY66</accession>
<dbReference type="SUPFAM" id="SSF53784">
    <property type="entry name" value="Phosphofructokinase"/>
    <property type="match status" value="1"/>
</dbReference>
<keyword evidence="3" id="KW-0963">Cytoplasm</keyword>
<dbReference type="InterPro" id="IPR022953">
    <property type="entry name" value="ATP_PFK"/>
</dbReference>
<dbReference type="Gene3D" id="3.40.50.460">
    <property type="entry name" value="Phosphofructokinase domain"/>
    <property type="match status" value="1"/>
</dbReference>
<keyword evidence="12" id="KW-1185">Reference proteome</keyword>
<evidence type="ECO:0000256" key="3">
    <source>
        <dbReference type="ARBA" id="ARBA00022490"/>
    </source>
</evidence>
<keyword evidence="7" id="KW-0460">Magnesium</keyword>
<evidence type="ECO:0000313" key="11">
    <source>
        <dbReference type="EMBL" id="MFC7393625.1"/>
    </source>
</evidence>
<comment type="similarity">
    <text evidence="9">Belongs to the phosphofructokinase type A (PFKA) family.</text>
</comment>
<name>A0ABW2PY66_9BACL</name>
<comment type="pathway">
    <text evidence="2">Carbohydrate degradation; glycolysis; D-glyceraldehyde 3-phosphate and glycerone phosphate from D-glucose: step 3/4.</text>
</comment>
<proteinExistence type="inferred from homology"/>
<dbReference type="GO" id="GO:0047334">
    <property type="term" value="F:diphosphate-fructose-6-phosphate 1-phosphotransferase activity"/>
    <property type="evidence" value="ECO:0007669"/>
    <property type="project" value="UniProtKB-EC"/>
</dbReference>
<evidence type="ECO:0000256" key="5">
    <source>
        <dbReference type="ARBA" id="ARBA00022723"/>
    </source>
</evidence>
<evidence type="ECO:0000256" key="4">
    <source>
        <dbReference type="ARBA" id="ARBA00022679"/>
    </source>
</evidence>
<keyword evidence="4 11" id="KW-0808">Transferase</keyword>
<dbReference type="Gene3D" id="3.40.50.450">
    <property type="match status" value="1"/>
</dbReference>
<evidence type="ECO:0000313" key="12">
    <source>
        <dbReference type="Proteomes" id="UP001596505"/>
    </source>
</evidence>
<dbReference type="EMBL" id="JBHTCO010000014">
    <property type="protein sequence ID" value="MFC7393625.1"/>
    <property type="molecule type" value="Genomic_DNA"/>
</dbReference>
<comment type="caution">
    <text evidence="11">The sequence shown here is derived from an EMBL/GenBank/DDBJ whole genome shotgun (WGS) entry which is preliminary data.</text>
</comment>
<gene>
    <name evidence="11" type="ORF">ACFQRG_11735</name>
</gene>
<comment type="cofactor">
    <cofactor evidence="1">
        <name>Mg(2+)</name>
        <dbReference type="ChEBI" id="CHEBI:18420"/>
    </cofactor>
</comment>
<keyword evidence="5" id="KW-0479">Metal-binding</keyword>
<sequence length="390" mass="42931">MKIAIGQSGGPTAVINASLVGFLDSINEDAQLFGIQNGYEGLVNNELINLEGQMLNRVREFKNLPGACLGSGRYKLTDDKIIQAVKHLIKNDIQTIVFIGGNGTMAALDKICQQARLMGYDLQVIGIPKTVDNDLCGTDHAPGFGSAARYVALSARDINSDLESMKNFEQVRILETMGRNAGWLAASSGLLKQSDEDGPHLICLPEDKIEKGHFLSQVKEIVQEYGMATIVMSEGFNFAGESQTQFASFNGRSVLGGISKDAEQLVKQELGLAARAEILGMHQRCSSMAVSFQDRLEAYKTGHTAAEWIKAGKSGVMVSIQRQQHIGYNYILEPQSLTRVANGGEKLLPIEFLTHRDRFYKWLEPLIGDDIINYPPSLKRRIIKHEQTIC</sequence>
<dbReference type="PANTHER" id="PTHR13697:SF52">
    <property type="entry name" value="ATP-DEPENDENT 6-PHOSPHOFRUCTOKINASE 3"/>
    <property type="match status" value="1"/>
</dbReference>
<reference evidence="12" key="1">
    <citation type="journal article" date="2019" name="Int. J. Syst. Evol. Microbiol.">
        <title>The Global Catalogue of Microorganisms (GCM) 10K type strain sequencing project: providing services to taxonomists for standard genome sequencing and annotation.</title>
        <authorList>
            <consortium name="The Broad Institute Genomics Platform"/>
            <consortium name="The Broad Institute Genome Sequencing Center for Infectious Disease"/>
            <person name="Wu L."/>
            <person name="Ma J."/>
        </authorList>
    </citation>
    <scope>NUCLEOTIDE SEQUENCE [LARGE SCALE GENOMIC DNA]</scope>
    <source>
        <strain evidence="12">CGMCC 1.16305</strain>
    </source>
</reference>
<organism evidence="11 12">
    <name type="scientific">Scopulibacillus cellulosilyticus</name>
    <dbReference type="NCBI Taxonomy" id="2665665"/>
    <lineage>
        <taxon>Bacteria</taxon>
        <taxon>Bacillati</taxon>
        <taxon>Bacillota</taxon>
        <taxon>Bacilli</taxon>
        <taxon>Bacillales</taxon>
        <taxon>Sporolactobacillaceae</taxon>
        <taxon>Scopulibacillus</taxon>
    </lineage>
</organism>
<evidence type="ECO:0000256" key="7">
    <source>
        <dbReference type="ARBA" id="ARBA00022842"/>
    </source>
</evidence>
<dbReference type="PIRSF" id="PIRSF036483">
    <property type="entry name" value="PFK_XF0274"/>
    <property type="match status" value="1"/>
</dbReference>
<evidence type="ECO:0000259" key="10">
    <source>
        <dbReference type="Pfam" id="PF00365"/>
    </source>
</evidence>
<protein>
    <submittedName>
        <fullName evidence="11">Diphosphate--fructose-6-phosphate 1-phosphotransferase</fullName>
        <ecNumber evidence="11">2.7.1.90</ecNumber>
    </submittedName>
</protein>
<feature type="domain" description="Phosphofructokinase" evidence="10">
    <location>
        <begin position="2"/>
        <end position="309"/>
    </location>
</feature>
<dbReference type="NCBIfam" id="NF010675">
    <property type="entry name" value="PRK14072.1"/>
    <property type="match status" value="1"/>
</dbReference>
<dbReference type="Pfam" id="PF00365">
    <property type="entry name" value="PFK"/>
    <property type="match status" value="1"/>
</dbReference>
<keyword evidence="8" id="KW-0324">Glycolysis</keyword>
<dbReference type="EC" id="2.7.1.90" evidence="11"/>
<dbReference type="Proteomes" id="UP001596505">
    <property type="component" value="Unassembled WGS sequence"/>
</dbReference>
<dbReference type="InterPro" id="IPR035966">
    <property type="entry name" value="PKF_sf"/>
</dbReference>
<evidence type="ECO:0000256" key="2">
    <source>
        <dbReference type="ARBA" id="ARBA00004679"/>
    </source>
</evidence>
<evidence type="ECO:0000256" key="6">
    <source>
        <dbReference type="ARBA" id="ARBA00022777"/>
    </source>
</evidence>
<dbReference type="PANTHER" id="PTHR13697">
    <property type="entry name" value="PHOSPHOFRUCTOKINASE"/>
    <property type="match status" value="1"/>
</dbReference>
<keyword evidence="6" id="KW-0418">Kinase</keyword>
<evidence type="ECO:0000256" key="1">
    <source>
        <dbReference type="ARBA" id="ARBA00001946"/>
    </source>
</evidence>
<dbReference type="PRINTS" id="PR00476">
    <property type="entry name" value="PHFRCTKINASE"/>
</dbReference>